<organism evidence="2 3">
    <name type="scientific">Sporosarcina gallistercoris</name>
    <dbReference type="NCBI Taxonomy" id="2762245"/>
    <lineage>
        <taxon>Bacteria</taxon>
        <taxon>Bacillati</taxon>
        <taxon>Bacillota</taxon>
        <taxon>Bacilli</taxon>
        <taxon>Bacillales</taxon>
        <taxon>Caryophanaceae</taxon>
        <taxon>Sporosarcina</taxon>
    </lineage>
</organism>
<evidence type="ECO:0000256" key="1">
    <source>
        <dbReference type="SAM" id="Coils"/>
    </source>
</evidence>
<protein>
    <submittedName>
        <fullName evidence="2">YqkE family protein</fullName>
    </submittedName>
</protein>
<gene>
    <name evidence="2" type="ORF">H9659_01660</name>
</gene>
<evidence type="ECO:0000313" key="2">
    <source>
        <dbReference type="EMBL" id="MBD7907038.1"/>
    </source>
</evidence>
<reference evidence="2 3" key="1">
    <citation type="submission" date="2020-08" db="EMBL/GenBank/DDBJ databases">
        <title>A Genomic Blueprint of the Chicken Gut Microbiome.</title>
        <authorList>
            <person name="Gilroy R."/>
            <person name="Ravi A."/>
            <person name="Getino M."/>
            <person name="Pursley I."/>
            <person name="Horton D.L."/>
            <person name="Alikhan N.-F."/>
            <person name="Baker D."/>
            <person name="Gharbi K."/>
            <person name="Hall N."/>
            <person name="Watson M."/>
            <person name="Adriaenssens E.M."/>
            <person name="Foster-Nyarko E."/>
            <person name="Jarju S."/>
            <person name="Secka A."/>
            <person name="Antonio M."/>
            <person name="Oren A."/>
            <person name="Chaudhuri R."/>
            <person name="La Ragione R.M."/>
            <person name="Hildebrand F."/>
            <person name="Pallen M.J."/>
        </authorList>
    </citation>
    <scope>NUCLEOTIDE SEQUENCE [LARGE SCALE GENOMIC DNA]</scope>
    <source>
        <strain evidence="2 3">Sa3CUA8</strain>
    </source>
</reference>
<evidence type="ECO:0000313" key="3">
    <source>
        <dbReference type="Proteomes" id="UP000659496"/>
    </source>
</evidence>
<dbReference type="Proteomes" id="UP000659496">
    <property type="component" value="Unassembled WGS sequence"/>
</dbReference>
<proteinExistence type="predicted"/>
<sequence>MAKKRNHQRPESKPKDDGALLLADALGEDVLSKLKIAKEELTQVEAKAEEARKELAIKEKKEREANKSFAELLDEYEGKTRNY</sequence>
<keyword evidence="3" id="KW-1185">Reference proteome</keyword>
<keyword evidence="1" id="KW-0175">Coiled coil</keyword>
<dbReference type="InterPro" id="IPR024980">
    <property type="entry name" value="DUF3886"/>
</dbReference>
<dbReference type="Pfam" id="PF13025">
    <property type="entry name" value="DUF3886"/>
    <property type="match status" value="1"/>
</dbReference>
<accession>A0ABR8PFW2</accession>
<name>A0ABR8PFW2_9BACL</name>
<comment type="caution">
    <text evidence="2">The sequence shown here is derived from an EMBL/GenBank/DDBJ whole genome shotgun (WGS) entry which is preliminary data.</text>
</comment>
<dbReference type="EMBL" id="JACSQY010000001">
    <property type="protein sequence ID" value="MBD7907038.1"/>
    <property type="molecule type" value="Genomic_DNA"/>
</dbReference>
<feature type="coiled-coil region" evidence="1">
    <location>
        <begin position="31"/>
        <end position="68"/>
    </location>
</feature>
<dbReference type="RefSeq" id="WP_191688163.1">
    <property type="nucleotide sequence ID" value="NZ_JACSQY010000001.1"/>
</dbReference>